<evidence type="ECO:0000313" key="3">
    <source>
        <dbReference type="Proteomes" id="UP000087766"/>
    </source>
</evidence>
<proteinExistence type="predicted"/>
<dbReference type="InterPro" id="IPR008395">
    <property type="entry name" value="Agenet-like_dom"/>
</dbReference>
<dbReference type="RefSeq" id="XP_022633272.1">
    <property type="nucleotide sequence ID" value="XM_022777551.1"/>
</dbReference>
<dbReference type="STRING" id="3916.A0A3Q0EN13"/>
<feature type="region of interest" description="Disordered" evidence="1">
    <location>
        <begin position="342"/>
        <end position="364"/>
    </location>
</feature>
<dbReference type="AlphaFoldDB" id="A0A3Q0EN13"/>
<name>A0A3Q0EN13_VIGRR</name>
<dbReference type="Proteomes" id="UP000087766">
    <property type="component" value="Unplaced"/>
</dbReference>
<gene>
    <name evidence="4 5 6 7" type="primary">LOC106753634</name>
</gene>
<protein>
    <submittedName>
        <fullName evidence="4 5">Uncharacterized protein LOC106753634 isoform X1</fullName>
    </submittedName>
</protein>
<evidence type="ECO:0000259" key="2">
    <source>
        <dbReference type="Pfam" id="PF05641"/>
    </source>
</evidence>
<dbReference type="RefSeq" id="XP_022633275.1">
    <property type="nucleotide sequence ID" value="XM_022777554.1"/>
</dbReference>
<dbReference type="OrthoDB" id="1894168at2759"/>
<dbReference type="PANTHER" id="PTHR36805:SF7">
    <property type="entry name" value="AGENET DOMAIN-CONTAINING PROTEIN"/>
    <property type="match status" value="1"/>
</dbReference>
<organism evidence="3 5">
    <name type="scientific">Vigna radiata var. radiata</name>
    <name type="common">Mung bean</name>
    <name type="synonym">Phaseolus aureus</name>
    <dbReference type="NCBI Taxonomy" id="3916"/>
    <lineage>
        <taxon>Eukaryota</taxon>
        <taxon>Viridiplantae</taxon>
        <taxon>Streptophyta</taxon>
        <taxon>Embryophyta</taxon>
        <taxon>Tracheophyta</taxon>
        <taxon>Spermatophyta</taxon>
        <taxon>Magnoliopsida</taxon>
        <taxon>eudicotyledons</taxon>
        <taxon>Gunneridae</taxon>
        <taxon>Pentapetalae</taxon>
        <taxon>rosids</taxon>
        <taxon>fabids</taxon>
        <taxon>Fabales</taxon>
        <taxon>Fabaceae</taxon>
        <taxon>Papilionoideae</taxon>
        <taxon>50 kb inversion clade</taxon>
        <taxon>NPAAA clade</taxon>
        <taxon>indigoferoid/millettioid clade</taxon>
        <taxon>Phaseoleae</taxon>
        <taxon>Vigna</taxon>
    </lineage>
</organism>
<sequence>MPDLPFQVGDLAESKSFQSGFRGAWFRCKIRDIRTKKAVISHLLEYFDYTDQKPSWIKLYQKPLTNIGKSKGLNKELMLRPSFPTFSRESEKLDVNAISEMTVIVNNTWKVGDLVDWYTDGCYWSGTVTKLLGNDKVQLVSEHVDLDLLICHIWCIFRRQLLCLPLLSSTTAIVFVGDHWIMITSSSDHQPCRNQSKKPPHALSCASITDVVLRRVKPMRCLPIARSSSNDHRLTCQSIPVAVIILLRILANGIHMINLLPPPLGEGLSYEALSKDLRPSLDWCPEKGWSVPIPVGDECRQPCARIIIPANSDVTDEVGRHTVRMHSSSSLNLKDYPDRSIARRKQSNSARNGMEINESDNVSSLHMDSSVENLEIASISRIYNEDPAKKSTDRSLYLNSMSSNTIEAAIMDLEELVNRIKWLRDVLNLRVSPLSDTKQSWEFSKHHPSCK</sequence>
<accession>A0A3Q0EN13</accession>
<dbReference type="RefSeq" id="XP_022633274.1">
    <property type="nucleotide sequence ID" value="XM_022777553.1"/>
</dbReference>
<feature type="domain" description="Agenet-like" evidence="2">
    <location>
        <begin position="9"/>
        <end position="84"/>
    </location>
</feature>
<dbReference type="RefSeq" id="XP_022633273.1">
    <property type="nucleotide sequence ID" value="XM_022777552.1"/>
</dbReference>
<evidence type="ECO:0000313" key="7">
    <source>
        <dbReference type="RefSeq" id="XP_022633275.1"/>
    </source>
</evidence>
<reference evidence="4 5" key="1">
    <citation type="submission" date="2025-04" db="UniProtKB">
        <authorList>
            <consortium name="RefSeq"/>
        </authorList>
    </citation>
    <scope>IDENTIFICATION</scope>
    <source>
        <tissue evidence="4 5">Leaf</tissue>
    </source>
</reference>
<evidence type="ECO:0000256" key="1">
    <source>
        <dbReference type="SAM" id="MobiDB-lite"/>
    </source>
</evidence>
<dbReference type="PANTHER" id="PTHR36805">
    <property type="entry name" value="AGENET DOMAIN-CONTAINING PROTEIN"/>
    <property type="match status" value="1"/>
</dbReference>
<keyword evidence="3" id="KW-1185">Reference proteome</keyword>
<evidence type="ECO:0000313" key="5">
    <source>
        <dbReference type="RefSeq" id="XP_022633273.1"/>
    </source>
</evidence>
<dbReference type="Pfam" id="PF05641">
    <property type="entry name" value="Agenet"/>
    <property type="match status" value="1"/>
</dbReference>
<evidence type="ECO:0000313" key="6">
    <source>
        <dbReference type="RefSeq" id="XP_022633274.1"/>
    </source>
</evidence>
<dbReference type="GeneID" id="106753634"/>
<evidence type="ECO:0000313" key="4">
    <source>
        <dbReference type="RefSeq" id="XP_022633272.1"/>
    </source>
</evidence>